<dbReference type="InterPro" id="IPR018846">
    <property type="entry name" value="Beta-prop_RSE1/DDB1/CPSF1_1st"/>
</dbReference>
<dbReference type="InterPro" id="IPR058543">
    <property type="entry name" value="Beta-prop_RSE1/DDB1/CPSF1_2nd"/>
</dbReference>
<dbReference type="PANTHER" id="PTHR10644">
    <property type="entry name" value="DNA REPAIR/RNA PROCESSING CPSF FAMILY"/>
    <property type="match status" value="1"/>
</dbReference>
<feature type="domain" description="RSE1/DDB1/CPSF1 first beta-propeller" evidence="5">
    <location>
        <begin position="44"/>
        <end position="467"/>
    </location>
</feature>
<reference evidence="7" key="1">
    <citation type="submission" date="2020-03" db="EMBL/GenBank/DDBJ databases">
        <authorList>
            <person name="Zhang R."/>
        </authorList>
    </citation>
    <scope>NUCLEOTIDE SEQUENCE</scope>
</reference>
<dbReference type="InterPro" id="IPR004871">
    <property type="entry name" value="RSE1/DDB1/CPSF1_C"/>
</dbReference>
<protein>
    <recommendedName>
        <fullName evidence="8">DNA damage-binding protein 1</fullName>
    </recommendedName>
</protein>
<feature type="domain" description="RSE1/DDB1/CPSF1 second beta-propeller" evidence="6">
    <location>
        <begin position="519"/>
        <end position="916"/>
    </location>
</feature>
<dbReference type="InterPro" id="IPR050358">
    <property type="entry name" value="RSE1/DDB1/CFT1"/>
</dbReference>
<evidence type="ECO:0000313" key="7">
    <source>
        <dbReference type="EMBL" id="NUU82806.1"/>
    </source>
</evidence>
<evidence type="ECO:0000256" key="3">
    <source>
        <dbReference type="SAM" id="MobiDB-lite"/>
    </source>
</evidence>
<feature type="compositionally biased region" description="Low complexity" evidence="3">
    <location>
        <begin position="15"/>
        <end position="28"/>
    </location>
</feature>
<dbReference type="GO" id="GO:0005634">
    <property type="term" value="C:nucleus"/>
    <property type="evidence" value="ECO:0007669"/>
    <property type="project" value="UniProtKB-SubCell"/>
</dbReference>
<dbReference type="Pfam" id="PF23726">
    <property type="entry name" value="Beta-prop_RSE1_2nd"/>
    <property type="match status" value="1"/>
</dbReference>
<feature type="domain" description="RSE1/DDB1/CPSF1 C-terminal" evidence="4">
    <location>
        <begin position="1091"/>
        <end position="1347"/>
    </location>
</feature>
<sequence length="1397" mass="152879">MAVSEEECSNAKVRSSSSPSSSSSSAPSNGVHYLAKSVLRGSAVLHAIYGHFRSSFSYDIVFGKETSIELAIIGEDGIVQAICEQPLFGTIKDMAVVPWNDKFHAQTPRVQGKDHLVVISDSGKLTFLTFCNEMHRFFPLTHIQLSNPGNSRHQLGRMLAVDSSGCFVATSAYEDQLALFSLSASGGSDIIDERILYPPENEGNANVARSIQRPLTSGTIWSMCFISRDSSHPSKEHNPVLAIILNRRGALLNELLLLRWDIRDHAISYISQFVESGPLAHDIVEVPHSNGFALMFRVGDVLLMDLRDALHPRCVCRTSLNYFPNAVEEQNFVEDSRVTDFDDDGSFNVAARALLELQDYDPMCIDGEGSNVKSTLKHACSWSWEPDNDKNPRMVFCADTGEFFMIEISYEGEDLKVNLSDCLYKDLSCKTLLWVEDGFLAALVEMGDGIVLKMENESLQYISPIQNVAPILDMSIVDYHDEERDQMFACCGVAPEGSLRIIRSGIIVEKLLKTAPIYQGITGTWTVGMKVADLHHSFLVLSFVEETRVLSVGLSFTDVTDLVGFQPDVCTLACGLVGDGLLVQIHQTAVRLCLPTKAAHPEGIPLSSPVCSSWFPANMGINLGAVGCDLIVVSTSNPCFLYILGVRCLSPFHYEIFEMQHLRLLNELSCISIPQKYFERRRSSFMNHVVDSRAAALPVGVDTGNTFVIGTHKPSVEVVSFVPGDGLRIIASGTISLTSSLGTAVSGCIPQDVRLVLADRFYVLSGLRNGMLLRFEWPSASSMFSVEIPSHGCSIGSCMLSSDYAISNTAAISLEPKMLAVDSIDNTMDDLPINLQLIATRRIGITPVFLVPLSDSLDSDMIALSDRPWLLHAARHSLSYTSISFQPSTHATPVCSVECPKGILFVADNSLHLVEMVHSTRLNVQKFHLGGTPRKVQYHSESKLLLVMRTELSNDNDTCSSDICCVDPLSGSTVSSFKLERGETGKSMELVKIGNEQVLVIGTSLSSGPAIMPSGEAESTKGRVIVLCLENLQNSDSGSMTFCSKAGSSSQRTSPFREIVGYAAEQLSSSSLCSSPDDTSCDGVKLEETETWQLRFVSATTLPGMVLAICPYLDRFFLASAGNSFYVCGFANDNKRVKKFAVGRTRFMIMSLTAYHTRIAVGDCRDGILFYAYHVESKKLEQLYCDPSQRLVAGCVLMDVDTAVVSDRKGSIAVLSRSDRFECTGSPECNLTLNCAYYMGEIAMSIRKGSFTYKLPADDILTGCDGVITKMDASNNTIMASTLLGSIIVFIPLSREEFELLQAVQSRLVVHPLTAPVLGNDHHEFRSRENPVGVPKILDGDMLAQFLELTSSQQEAVLSLPLGPLDTVKTNLKPFSTLPISISQVVQLLERVHYALN</sequence>
<dbReference type="InterPro" id="IPR015943">
    <property type="entry name" value="WD40/YVTN_repeat-like_dom_sf"/>
</dbReference>
<dbReference type="SUPFAM" id="SSF101908">
    <property type="entry name" value="Putative isomerase YbhE"/>
    <property type="match status" value="1"/>
</dbReference>
<dbReference type="EMBL" id="GILB01002473">
    <property type="protein sequence ID" value="NUU82806.1"/>
    <property type="molecule type" value="Transcribed_RNA"/>
</dbReference>
<accession>A0A6M2EFT4</accession>
<name>A0A6M2EFT4_9ROSI</name>
<evidence type="ECO:0000259" key="6">
    <source>
        <dbReference type="Pfam" id="PF23726"/>
    </source>
</evidence>
<proteinExistence type="predicted"/>
<evidence type="ECO:0000256" key="1">
    <source>
        <dbReference type="ARBA" id="ARBA00004123"/>
    </source>
</evidence>
<comment type="subcellular location">
    <subcellularLocation>
        <location evidence="1">Nucleus</location>
    </subcellularLocation>
</comment>
<dbReference type="GO" id="GO:0003676">
    <property type="term" value="F:nucleic acid binding"/>
    <property type="evidence" value="ECO:0007669"/>
    <property type="project" value="InterPro"/>
</dbReference>
<organism evidence="7">
    <name type="scientific">Populus davidiana</name>
    <dbReference type="NCBI Taxonomy" id="266767"/>
    <lineage>
        <taxon>Eukaryota</taxon>
        <taxon>Viridiplantae</taxon>
        <taxon>Streptophyta</taxon>
        <taxon>Embryophyta</taxon>
        <taxon>Tracheophyta</taxon>
        <taxon>Spermatophyta</taxon>
        <taxon>Magnoliopsida</taxon>
        <taxon>eudicotyledons</taxon>
        <taxon>Gunneridae</taxon>
        <taxon>Pentapetalae</taxon>
        <taxon>rosids</taxon>
        <taxon>fabids</taxon>
        <taxon>Malpighiales</taxon>
        <taxon>Salicaceae</taxon>
        <taxon>Saliceae</taxon>
        <taxon>Populus</taxon>
    </lineage>
</organism>
<feature type="region of interest" description="Disordered" evidence="3">
    <location>
        <begin position="1"/>
        <end position="28"/>
    </location>
</feature>
<keyword evidence="2" id="KW-0539">Nucleus</keyword>
<evidence type="ECO:0008006" key="8">
    <source>
        <dbReference type="Google" id="ProtNLM"/>
    </source>
</evidence>
<dbReference type="Pfam" id="PF10433">
    <property type="entry name" value="Beta-prop_RSE1_1st"/>
    <property type="match status" value="1"/>
</dbReference>
<evidence type="ECO:0000259" key="4">
    <source>
        <dbReference type="Pfam" id="PF03178"/>
    </source>
</evidence>
<dbReference type="Gene3D" id="2.130.10.10">
    <property type="entry name" value="YVTN repeat-like/Quinoprotein amine dehydrogenase"/>
    <property type="match status" value="2"/>
</dbReference>
<evidence type="ECO:0000256" key="2">
    <source>
        <dbReference type="ARBA" id="ARBA00023242"/>
    </source>
</evidence>
<dbReference type="Pfam" id="PF03178">
    <property type="entry name" value="CPSF_A"/>
    <property type="match status" value="1"/>
</dbReference>
<evidence type="ECO:0000259" key="5">
    <source>
        <dbReference type="Pfam" id="PF10433"/>
    </source>
</evidence>